<sequence>MSERRIGYCVLPVFRQNASPLDPEIMYFPSSVTKEAAFLLLTS</sequence>
<evidence type="ECO:0000313" key="2">
    <source>
        <dbReference type="Proteomes" id="UP000191554"/>
    </source>
</evidence>
<proteinExistence type="predicted"/>
<accession>A0A1V4SNW8</accession>
<keyword evidence="2" id="KW-1185">Reference proteome</keyword>
<dbReference type="STRING" id="48256.CLHUN_10420"/>
<gene>
    <name evidence="1" type="ORF">CLHUN_10420</name>
</gene>
<dbReference type="Proteomes" id="UP000191554">
    <property type="component" value="Unassembled WGS sequence"/>
</dbReference>
<comment type="caution">
    <text evidence="1">The sequence shown here is derived from an EMBL/GenBank/DDBJ whole genome shotgun (WGS) entry which is preliminary data.</text>
</comment>
<organism evidence="1 2">
    <name type="scientific">Ruminiclostridium hungatei</name>
    <name type="common">Clostridium hungatei</name>
    <dbReference type="NCBI Taxonomy" id="48256"/>
    <lineage>
        <taxon>Bacteria</taxon>
        <taxon>Bacillati</taxon>
        <taxon>Bacillota</taxon>
        <taxon>Clostridia</taxon>
        <taxon>Eubacteriales</taxon>
        <taxon>Oscillospiraceae</taxon>
        <taxon>Ruminiclostridium</taxon>
    </lineage>
</organism>
<protein>
    <submittedName>
        <fullName evidence="1">Uncharacterized protein</fullName>
    </submittedName>
</protein>
<name>A0A1V4SNW8_RUMHU</name>
<dbReference type="AlphaFoldDB" id="A0A1V4SNW8"/>
<reference evidence="1 2" key="1">
    <citation type="submission" date="2017-03" db="EMBL/GenBank/DDBJ databases">
        <title>Genome sequence of Clostridium hungatei DSM 14427.</title>
        <authorList>
            <person name="Poehlein A."/>
            <person name="Daniel R."/>
        </authorList>
    </citation>
    <scope>NUCLEOTIDE SEQUENCE [LARGE SCALE GENOMIC DNA]</scope>
    <source>
        <strain evidence="1 2">DSM 14427</strain>
    </source>
</reference>
<dbReference type="EMBL" id="MZGX01000005">
    <property type="protein sequence ID" value="OPX45155.1"/>
    <property type="molecule type" value="Genomic_DNA"/>
</dbReference>
<evidence type="ECO:0000313" key="1">
    <source>
        <dbReference type="EMBL" id="OPX45155.1"/>
    </source>
</evidence>